<keyword evidence="2" id="KW-0479">Metal-binding</keyword>
<accession>A0A1L7WVW3</accession>
<dbReference type="GO" id="GO:0019748">
    <property type="term" value="P:secondary metabolic process"/>
    <property type="evidence" value="ECO:0007669"/>
    <property type="project" value="TreeGrafter"/>
</dbReference>
<dbReference type="GO" id="GO:0005829">
    <property type="term" value="C:cytosol"/>
    <property type="evidence" value="ECO:0007669"/>
    <property type="project" value="TreeGrafter"/>
</dbReference>
<organism evidence="11 12">
    <name type="scientific">Phialocephala subalpina</name>
    <dbReference type="NCBI Taxonomy" id="576137"/>
    <lineage>
        <taxon>Eukaryota</taxon>
        <taxon>Fungi</taxon>
        <taxon>Dikarya</taxon>
        <taxon>Ascomycota</taxon>
        <taxon>Pezizomycotina</taxon>
        <taxon>Leotiomycetes</taxon>
        <taxon>Helotiales</taxon>
        <taxon>Mollisiaceae</taxon>
        <taxon>Phialocephala</taxon>
        <taxon>Phialocephala fortinii species complex</taxon>
    </lineage>
</organism>
<evidence type="ECO:0000256" key="4">
    <source>
        <dbReference type="ARBA" id="ARBA00022833"/>
    </source>
</evidence>
<evidence type="ECO:0000256" key="6">
    <source>
        <dbReference type="ARBA" id="ARBA00036832"/>
    </source>
</evidence>
<dbReference type="OrthoDB" id="2832284at2759"/>
<dbReference type="GO" id="GO:0047596">
    <property type="term" value="F:6-methylsalicylate decarboxylase activity"/>
    <property type="evidence" value="ECO:0007669"/>
    <property type="project" value="UniProtKB-EC"/>
</dbReference>
<evidence type="ECO:0000256" key="2">
    <source>
        <dbReference type="ARBA" id="ARBA00022723"/>
    </source>
</evidence>
<comment type="similarity">
    <text evidence="1">Belongs to the metallo-dependent hydrolases superfamily. ACMSD family.</text>
</comment>
<dbReference type="Pfam" id="PF04909">
    <property type="entry name" value="Amidohydro_2"/>
    <property type="match status" value="1"/>
</dbReference>
<dbReference type="GO" id="GO:0016787">
    <property type="term" value="F:hydrolase activity"/>
    <property type="evidence" value="ECO:0007669"/>
    <property type="project" value="InterPro"/>
</dbReference>
<proteinExistence type="inferred from homology"/>
<dbReference type="PANTHER" id="PTHR21240">
    <property type="entry name" value="2-AMINO-3-CARBOXYLMUCONATE-6-SEMIALDEHYDE DECARBOXYLASE"/>
    <property type="match status" value="1"/>
</dbReference>
<dbReference type="EMBL" id="FJOG01000009">
    <property type="protein sequence ID" value="CZR56931.1"/>
    <property type="molecule type" value="Genomic_DNA"/>
</dbReference>
<dbReference type="STRING" id="576137.A0A1L7WVW3"/>
<protein>
    <recommendedName>
        <fullName evidence="7">6-methylsalicylate decarboxylase</fullName>
        <ecNumber evidence="7">4.1.1.52</ecNumber>
    </recommendedName>
</protein>
<keyword evidence="3 8" id="KW-0210">Decarboxylase</keyword>
<evidence type="ECO:0000259" key="10">
    <source>
        <dbReference type="Pfam" id="PF04909"/>
    </source>
</evidence>
<evidence type="ECO:0000256" key="3">
    <source>
        <dbReference type="ARBA" id="ARBA00022793"/>
    </source>
</evidence>
<feature type="domain" description="Amidohydrolase-related" evidence="10">
    <location>
        <begin position="10"/>
        <end position="337"/>
    </location>
</feature>
<reference evidence="11 12" key="1">
    <citation type="submission" date="2016-03" db="EMBL/GenBank/DDBJ databases">
        <authorList>
            <person name="Ploux O."/>
        </authorList>
    </citation>
    <scope>NUCLEOTIDE SEQUENCE [LARGE SCALE GENOMIC DNA]</scope>
    <source>
        <strain evidence="11 12">UAMH 11012</strain>
    </source>
</reference>
<dbReference type="SUPFAM" id="SSF51556">
    <property type="entry name" value="Metallo-dependent hydrolases"/>
    <property type="match status" value="1"/>
</dbReference>
<evidence type="ECO:0000313" key="11">
    <source>
        <dbReference type="EMBL" id="CZR56931.1"/>
    </source>
</evidence>
<evidence type="ECO:0000256" key="9">
    <source>
        <dbReference type="SAM" id="MobiDB-lite"/>
    </source>
</evidence>
<evidence type="ECO:0000256" key="1">
    <source>
        <dbReference type="ARBA" id="ARBA00005871"/>
    </source>
</evidence>
<sequence>MDSCKLPERIDVHCHAVPEKYREKLIKNGFQNPDGMPAIPPWDAEIHLQLMKDRNISRSILSITSPGTNLTPNNAAEATTTTRQTNEELSSICRSHPEHFSFFASLPLPLVSESIQEIDYTLDTLGAVGFTIISNAHGLYLGDPTFTPVLEKLNSRKATIFIHPTTCNLIIPESHPFVKPVTVLPYPRPMMEFMFDETRVVANILLSGLLDTYPDLTFIMSHCGCTLPPIIDRIGAFDAILCGREDSSQRFKDLLKRRFYFDLAGKPFPEQIHGLVRMLGGAGEASSRLVYGSDFPFTREKAVIGLQDLMEGGLEEIFGKEVMGDIYVGNARKLLNL</sequence>
<evidence type="ECO:0000256" key="7">
    <source>
        <dbReference type="ARBA" id="ARBA00038889"/>
    </source>
</evidence>
<evidence type="ECO:0000256" key="5">
    <source>
        <dbReference type="ARBA" id="ARBA00023239"/>
    </source>
</evidence>
<dbReference type="Proteomes" id="UP000184330">
    <property type="component" value="Unassembled WGS sequence"/>
</dbReference>
<dbReference type="AlphaFoldDB" id="A0A1L7WVW3"/>
<dbReference type="PANTHER" id="PTHR21240:SF29">
    <property type="entry name" value="AMIDOHYDROLASE-RELATED DOMAIN-CONTAINING PROTEIN"/>
    <property type="match status" value="1"/>
</dbReference>
<dbReference type="Gene3D" id="3.20.20.140">
    <property type="entry name" value="Metal-dependent hydrolases"/>
    <property type="match status" value="1"/>
</dbReference>
<dbReference type="InterPro" id="IPR006680">
    <property type="entry name" value="Amidohydro-rel"/>
</dbReference>
<evidence type="ECO:0000256" key="8">
    <source>
        <dbReference type="RuleBase" id="RU366045"/>
    </source>
</evidence>
<gene>
    <name evidence="11" type="ORF">PAC_06820</name>
</gene>
<keyword evidence="4" id="KW-0862">Zinc</keyword>
<dbReference type="InterPro" id="IPR032465">
    <property type="entry name" value="ACMSD"/>
</dbReference>
<feature type="compositionally biased region" description="Low complexity" evidence="9">
    <location>
        <begin position="68"/>
        <end position="86"/>
    </location>
</feature>
<feature type="region of interest" description="Disordered" evidence="9">
    <location>
        <begin position="67"/>
        <end position="86"/>
    </location>
</feature>
<keyword evidence="12" id="KW-1185">Reference proteome</keyword>
<comment type="catalytic activity">
    <reaction evidence="6">
        <text>6-methylsalicylate + H(+) = 3-methylphenol + CO2</text>
        <dbReference type="Rhea" id="RHEA:23112"/>
        <dbReference type="ChEBI" id="CHEBI:15378"/>
        <dbReference type="ChEBI" id="CHEBI:16526"/>
        <dbReference type="ChEBI" id="CHEBI:17231"/>
        <dbReference type="ChEBI" id="CHEBI:36658"/>
        <dbReference type="EC" id="4.1.1.52"/>
    </reaction>
    <physiologicalReaction direction="left-to-right" evidence="6">
        <dbReference type="Rhea" id="RHEA:23113"/>
    </physiologicalReaction>
</comment>
<evidence type="ECO:0000313" key="12">
    <source>
        <dbReference type="Proteomes" id="UP000184330"/>
    </source>
</evidence>
<dbReference type="GO" id="GO:0046872">
    <property type="term" value="F:metal ion binding"/>
    <property type="evidence" value="ECO:0007669"/>
    <property type="project" value="UniProtKB-KW"/>
</dbReference>
<dbReference type="EC" id="4.1.1.52" evidence="7"/>
<keyword evidence="5 8" id="KW-0456">Lyase</keyword>
<name>A0A1L7WVW3_9HELO</name>
<dbReference type="InterPro" id="IPR032466">
    <property type="entry name" value="Metal_Hydrolase"/>
</dbReference>